<evidence type="ECO:0000313" key="2">
    <source>
        <dbReference type="EMBL" id="GFO08783.1"/>
    </source>
</evidence>
<reference evidence="2 3" key="1">
    <citation type="journal article" date="2021" name="Elife">
        <title>Chloroplast acquisition without the gene transfer in kleptoplastic sea slugs, Plakobranchus ocellatus.</title>
        <authorList>
            <person name="Maeda T."/>
            <person name="Takahashi S."/>
            <person name="Yoshida T."/>
            <person name="Shimamura S."/>
            <person name="Takaki Y."/>
            <person name="Nagai Y."/>
            <person name="Toyoda A."/>
            <person name="Suzuki Y."/>
            <person name="Arimoto A."/>
            <person name="Ishii H."/>
            <person name="Satoh N."/>
            <person name="Nishiyama T."/>
            <person name="Hasebe M."/>
            <person name="Maruyama T."/>
            <person name="Minagawa J."/>
            <person name="Obokata J."/>
            <person name="Shigenobu S."/>
        </authorList>
    </citation>
    <scope>NUCLEOTIDE SEQUENCE [LARGE SCALE GENOMIC DNA]</scope>
</reference>
<keyword evidence="1" id="KW-1133">Transmembrane helix</keyword>
<keyword evidence="3" id="KW-1185">Reference proteome</keyword>
<feature type="transmembrane region" description="Helical" evidence="1">
    <location>
        <begin position="74"/>
        <end position="92"/>
    </location>
</feature>
<name>A0AAV4AN96_9GAST</name>
<sequence>MFQVTVEAQVTIAAFGDTNLSNNVSGYSGGSGNNSGIFPKHATGIILFCTVFVTERGRQFHVHLNNLGVISSSVYFLWFLKFCAIVSGDYIWKFLRI</sequence>
<dbReference type="EMBL" id="BLXT01003994">
    <property type="protein sequence ID" value="GFO08783.1"/>
    <property type="molecule type" value="Genomic_DNA"/>
</dbReference>
<evidence type="ECO:0000256" key="1">
    <source>
        <dbReference type="SAM" id="Phobius"/>
    </source>
</evidence>
<evidence type="ECO:0000313" key="3">
    <source>
        <dbReference type="Proteomes" id="UP000735302"/>
    </source>
</evidence>
<keyword evidence="1" id="KW-0472">Membrane</keyword>
<organism evidence="2 3">
    <name type="scientific">Plakobranchus ocellatus</name>
    <dbReference type="NCBI Taxonomy" id="259542"/>
    <lineage>
        <taxon>Eukaryota</taxon>
        <taxon>Metazoa</taxon>
        <taxon>Spiralia</taxon>
        <taxon>Lophotrochozoa</taxon>
        <taxon>Mollusca</taxon>
        <taxon>Gastropoda</taxon>
        <taxon>Heterobranchia</taxon>
        <taxon>Euthyneura</taxon>
        <taxon>Panpulmonata</taxon>
        <taxon>Sacoglossa</taxon>
        <taxon>Placobranchoidea</taxon>
        <taxon>Plakobranchidae</taxon>
        <taxon>Plakobranchus</taxon>
    </lineage>
</organism>
<proteinExistence type="predicted"/>
<accession>A0AAV4AN96</accession>
<protein>
    <submittedName>
        <fullName evidence="2">Uncharacterized protein</fullName>
    </submittedName>
</protein>
<comment type="caution">
    <text evidence="2">The sequence shown here is derived from an EMBL/GenBank/DDBJ whole genome shotgun (WGS) entry which is preliminary data.</text>
</comment>
<dbReference type="Proteomes" id="UP000735302">
    <property type="component" value="Unassembled WGS sequence"/>
</dbReference>
<dbReference type="AlphaFoldDB" id="A0AAV4AN96"/>
<gene>
    <name evidence="2" type="ORF">PoB_003528800</name>
</gene>
<keyword evidence="1" id="KW-0812">Transmembrane</keyword>